<evidence type="ECO:0000313" key="4">
    <source>
        <dbReference type="Proteomes" id="UP001163823"/>
    </source>
</evidence>
<feature type="domain" description="VQ" evidence="2">
    <location>
        <begin position="71"/>
        <end position="92"/>
    </location>
</feature>
<feature type="compositionally biased region" description="Basic residues" evidence="1">
    <location>
        <begin position="59"/>
        <end position="69"/>
    </location>
</feature>
<dbReference type="PANTHER" id="PTHR33179">
    <property type="entry name" value="VQ MOTIF-CONTAINING PROTEIN"/>
    <property type="match status" value="1"/>
</dbReference>
<dbReference type="PANTHER" id="PTHR33179:SF29">
    <property type="entry name" value="OS06G0666400 PROTEIN"/>
    <property type="match status" value="1"/>
</dbReference>
<dbReference type="InterPro" id="IPR008889">
    <property type="entry name" value="VQ"/>
</dbReference>
<evidence type="ECO:0000256" key="1">
    <source>
        <dbReference type="SAM" id="MobiDB-lite"/>
    </source>
</evidence>
<accession>A0AAD7PMG8</accession>
<dbReference type="InterPro" id="IPR039609">
    <property type="entry name" value="VQ_15/22"/>
</dbReference>
<feature type="region of interest" description="Disordered" evidence="1">
    <location>
        <begin position="174"/>
        <end position="194"/>
    </location>
</feature>
<comment type="caution">
    <text evidence="3">The sequence shown here is derived from an EMBL/GenBank/DDBJ whole genome shotgun (WGS) entry which is preliminary data.</text>
</comment>
<organism evidence="3 4">
    <name type="scientific">Quillaja saponaria</name>
    <name type="common">Soap bark tree</name>
    <dbReference type="NCBI Taxonomy" id="32244"/>
    <lineage>
        <taxon>Eukaryota</taxon>
        <taxon>Viridiplantae</taxon>
        <taxon>Streptophyta</taxon>
        <taxon>Embryophyta</taxon>
        <taxon>Tracheophyta</taxon>
        <taxon>Spermatophyta</taxon>
        <taxon>Magnoliopsida</taxon>
        <taxon>eudicotyledons</taxon>
        <taxon>Gunneridae</taxon>
        <taxon>Pentapetalae</taxon>
        <taxon>rosids</taxon>
        <taxon>fabids</taxon>
        <taxon>Fabales</taxon>
        <taxon>Quillajaceae</taxon>
        <taxon>Quillaja</taxon>
    </lineage>
</organism>
<gene>
    <name evidence="3" type="ORF">O6P43_020673</name>
</gene>
<feature type="compositionally biased region" description="Gly residues" evidence="1">
    <location>
        <begin position="181"/>
        <end position="194"/>
    </location>
</feature>
<dbReference type="Pfam" id="PF05678">
    <property type="entry name" value="VQ"/>
    <property type="match status" value="1"/>
</dbReference>
<dbReference type="Proteomes" id="UP001163823">
    <property type="component" value="Chromosome 8"/>
</dbReference>
<sequence length="209" mass="21998">MSNQNDWLQFYNQQNFPSGQVISPPSNSATAAVTTTATTITSQTVNSSGGISPEGRISKPIRRRSRASRRTPTTLLNTDTTNFRAMVQQFTGGPCNAPFQTAGMSSNLEFGFGTRHQAHGQLNPNLGVMEPASAVFQLYQQQQQNQQYMFSVNNNTAVNGGAGGGVSDTFYQRLSNNPPRHGGGGGGGSGGGGFVMDHGLGGGGFFPSN</sequence>
<dbReference type="AlphaFoldDB" id="A0AAD7PMG8"/>
<dbReference type="KEGG" id="qsa:O6P43_020673"/>
<proteinExistence type="predicted"/>
<protein>
    <submittedName>
        <fullName evidence="3">VQ motif-containing protein</fullName>
    </submittedName>
</protein>
<dbReference type="EMBL" id="JARAOO010000008">
    <property type="protein sequence ID" value="KAJ7960194.1"/>
    <property type="molecule type" value="Genomic_DNA"/>
</dbReference>
<name>A0AAD7PMG8_QUISA</name>
<evidence type="ECO:0000313" key="3">
    <source>
        <dbReference type="EMBL" id="KAJ7960194.1"/>
    </source>
</evidence>
<evidence type="ECO:0000259" key="2">
    <source>
        <dbReference type="Pfam" id="PF05678"/>
    </source>
</evidence>
<reference evidence="3" key="1">
    <citation type="journal article" date="2023" name="Science">
        <title>Elucidation of the pathway for biosynthesis of saponin adjuvants from the soapbark tree.</title>
        <authorList>
            <person name="Reed J."/>
            <person name="Orme A."/>
            <person name="El-Demerdash A."/>
            <person name="Owen C."/>
            <person name="Martin L.B.B."/>
            <person name="Misra R.C."/>
            <person name="Kikuchi S."/>
            <person name="Rejzek M."/>
            <person name="Martin A.C."/>
            <person name="Harkess A."/>
            <person name="Leebens-Mack J."/>
            <person name="Louveau T."/>
            <person name="Stephenson M.J."/>
            <person name="Osbourn A."/>
        </authorList>
    </citation>
    <scope>NUCLEOTIDE SEQUENCE</scope>
    <source>
        <strain evidence="3">S10</strain>
    </source>
</reference>
<feature type="region of interest" description="Disordered" evidence="1">
    <location>
        <begin position="43"/>
        <end position="69"/>
    </location>
</feature>
<keyword evidence="4" id="KW-1185">Reference proteome</keyword>